<evidence type="ECO:0000313" key="1">
    <source>
        <dbReference type="EMBL" id="QJX00782.1"/>
    </source>
</evidence>
<gene>
    <name evidence="1" type="ORF">FTUN_8420</name>
</gene>
<dbReference type="EMBL" id="CP053452">
    <property type="protein sequence ID" value="QJX00782.1"/>
    <property type="molecule type" value="Genomic_DNA"/>
</dbReference>
<dbReference type="PANTHER" id="PTHR23248:SF9">
    <property type="entry name" value="PHOSPHOLIPID SCRAMBLASE"/>
    <property type="match status" value="1"/>
</dbReference>
<name>A0A6M5Z5E7_9BACT</name>
<accession>A0A6M5Z5E7</accession>
<proteinExistence type="predicted"/>
<dbReference type="PANTHER" id="PTHR23248">
    <property type="entry name" value="PHOSPHOLIPID SCRAMBLASE-RELATED"/>
    <property type="match status" value="1"/>
</dbReference>
<evidence type="ECO:0000313" key="2">
    <source>
        <dbReference type="Proteomes" id="UP000503447"/>
    </source>
</evidence>
<dbReference type="SUPFAM" id="SSF54518">
    <property type="entry name" value="Tubby C-terminal domain-like"/>
    <property type="match status" value="1"/>
</dbReference>
<dbReference type="Pfam" id="PF03803">
    <property type="entry name" value="Scramblase"/>
    <property type="match status" value="1"/>
</dbReference>
<dbReference type="Proteomes" id="UP000503447">
    <property type="component" value="Chromosome"/>
</dbReference>
<dbReference type="KEGG" id="ftj:FTUN_8420"/>
<reference evidence="2" key="1">
    <citation type="submission" date="2020-05" db="EMBL/GenBank/DDBJ databases">
        <title>Frigoriglobus tundricola gen. nov., sp. nov., a psychrotolerant cellulolytic planctomycete of the family Gemmataceae with two divergent copies of 16S rRNA gene.</title>
        <authorList>
            <person name="Kulichevskaya I.S."/>
            <person name="Ivanova A.A."/>
            <person name="Naumoff D.G."/>
            <person name="Beletsky A.V."/>
            <person name="Rijpstra W.I.C."/>
            <person name="Sinninghe Damste J.S."/>
            <person name="Mardanov A.V."/>
            <person name="Ravin N.V."/>
            <person name="Dedysh S.N."/>
        </authorList>
    </citation>
    <scope>NUCLEOTIDE SEQUENCE [LARGE SCALE GENOMIC DNA]</scope>
    <source>
        <strain evidence="2">PL17</strain>
    </source>
</reference>
<dbReference type="InterPro" id="IPR005552">
    <property type="entry name" value="Scramblase"/>
</dbReference>
<dbReference type="GO" id="GO:0017128">
    <property type="term" value="F:phospholipid scramblase activity"/>
    <property type="evidence" value="ECO:0007669"/>
    <property type="project" value="InterPro"/>
</dbReference>
<sequence length="211" mass="23329">MLECKTFAINEHKKILSSVQSYDIKDGETGELVGGAVENIGALTKILRWFMSKQLLPTTVEVREKPDDSLVFTIRRGIYLFRSRVEVRDAQGQLIGSFKSKFFTISGGFHVYDKDDNYFANVKGKMFGFNFKFLTEDGKVELGEVSKKLGGLAGLAKEMFFSADNYFLRVNPSLADQPIAKMLLLAATLAVDIIYKSESKGGIGVGDIAGD</sequence>
<dbReference type="InterPro" id="IPR025659">
    <property type="entry name" value="Tubby-like_C"/>
</dbReference>
<dbReference type="RefSeq" id="WP_171475462.1">
    <property type="nucleotide sequence ID" value="NZ_CP053452.2"/>
</dbReference>
<evidence type="ECO:0008006" key="3">
    <source>
        <dbReference type="Google" id="ProtNLM"/>
    </source>
</evidence>
<dbReference type="GO" id="GO:0005886">
    <property type="term" value="C:plasma membrane"/>
    <property type="evidence" value="ECO:0007669"/>
    <property type="project" value="TreeGrafter"/>
</dbReference>
<keyword evidence="2" id="KW-1185">Reference proteome</keyword>
<dbReference type="AlphaFoldDB" id="A0A6M5Z5E7"/>
<organism evidence="1 2">
    <name type="scientific">Frigoriglobus tundricola</name>
    <dbReference type="NCBI Taxonomy" id="2774151"/>
    <lineage>
        <taxon>Bacteria</taxon>
        <taxon>Pseudomonadati</taxon>
        <taxon>Planctomycetota</taxon>
        <taxon>Planctomycetia</taxon>
        <taxon>Gemmatales</taxon>
        <taxon>Gemmataceae</taxon>
        <taxon>Frigoriglobus</taxon>
    </lineage>
</organism>
<protein>
    <recommendedName>
        <fullName evidence="3">Scramblase</fullName>
    </recommendedName>
</protein>